<gene>
    <name evidence="1" type="ORF">RJT34_17743</name>
</gene>
<accession>A0AAN9PE09</accession>
<evidence type="ECO:0000313" key="1">
    <source>
        <dbReference type="EMBL" id="KAK7294846.1"/>
    </source>
</evidence>
<dbReference type="AlphaFoldDB" id="A0AAN9PE09"/>
<keyword evidence="2" id="KW-1185">Reference proteome</keyword>
<protein>
    <submittedName>
        <fullName evidence="1">Uncharacterized protein</fullName>
    </submittedName>
</protein>
<name>A0AAN9PE09_CLITE</name>
<comment type="caution">
    <text evidence="1">The sequence shown here is derived from an EMBL/GenBank/DDBJ whole genome shotgun (WGS) entry which is preliminary data.</text>
</comment>
<dbReference type="Proteomes" id="UP001359559">
    <property type="component" value="Unassembled WGS sequence"/>
</dbReference>
<reference evidence="1 2" key="1">
    <citation type="submission" date="2024-01" db="EMBL/GenBank/DDBJ databases">
        <title>The genomes of 5 underutilized Papilionoideae crops provide insights into root nodulation and disease resistance.</title>
        <authorList>
            <person name="Yuan L."/>
        </authorList>
    </citation>
    <scope>NUCLEOTIDE SEQUENCE [LARGE SCALE GENOMIC DNA]</scope>
    <source>
        <strain evidence="1">LY-2023</strain>
        <tissue evidence="1">Leaf</tissue>
    </source>
</reference>
<sequence length="81" mass="9336">MHDRPSPQRITLFESRASHAKWSAPTNKRVPRVPFSSLRKRLFSISNNNLHRHCAFSHSNQQLCIVSLEISIGDSMIHRNS</sequence>
<dbReference type="EMBL" id="JAYKXN010000004">
    <property type="protein sequence ID" value="KAK7294846.1"/>
    <property type="molecule type" value="Genomic_DNA"/>
</dbReference>
<evidence type="ECO:0000313" key="2">
    <source>
        <dbReference type="Proteomes" id="UP001359559"/>
    </source>
</evidence>
<organism evidence="1 2">
    <name type="scientific">Clitoria ternatea</name>
    <name type="common">Butterfly pea</name>
    <dbReference type="NCBI Taxonomy" id="43366"/>
    <lineage>
        <taxon>Eukaryota</taxon>
        <taxon>Viridiplantae</taxon>
        <taxon>Streptophyta</taxon>
        <taxon>Embryophyta</taxon>
        <taxon>Tracheophyta</taxon>
        <taxon>Spermatophyta</taxon>
        <taxon>Magnoliopsida</taxon>
        <taxon>eudicotyledons</taxon>
        <taxon>Gunneridae</taxon>
        <taxon>Pentapetalae</taxon>
        <taxon>rosids</taxon>
        <taxon>fabids</taxon>
        <taxon>Fabales</taxon>
        <taxon>Fabaceae</taxon>
        <taxon>Papilionoideae</taxon>
        <taxon>50 kb inversion clade</taxon>
        <taxon>NPAAA clade</taxon>
        <taxon>indigoferoid/millettioid clade</taxon>
        <taxon>Phaseoleae</taxon>
        <taxon>Clitoria</taxon>
    </lineage>
</organism>
<proteinExistence type="predicted"/>